<gene>
    <name evidence="3" type="ORF">ACFOMG_11805</name>
</gene>
<dbReference type="EMBL" id="JBHRYB010000013">
    <property type="protein sequence ID" value="MFC3680783.1"/>
    <property type="molecule type" value="Genomic_DNA"/>
</dbReference>
<dbReference type="InterPro" id="IPR022742">
    <property type="entry name" value="Hydrolase_4"/>
</dbReference>
<dbReference type="PIRSF" id="PIRSF037442">
    <property type="entry name" value="UCP037442_abhydr"/>
    <property type="match status" value="1"/>
</dbReference>
<keyword evidence="1" id="KW-0812">Transmembrane</keyword>
<comment type="caution">
    <text evidence="3">The sequence shown here is derived from an EMBL/GenBank/DDBJ whole genome shotgun (WGS) entry which is preliminary data.</text>
</comment>
<feature type="domain" description="Serine aminopeptidase S33" evidence="2">
    <location>
        <begin position="33"/>
        <end position="164"/>
    </location>
</feature>
<proteinExistence type="predicted"/>
<name>A0ABV7VUW2_9GAMM</name>
<dbReference type="InterPro" id="IPR017208">
    <property type="entry name" value="UCP037442_abhydr"/>
</dbReference>
<evidence type="ECO:0000313" key="4">
    <source>
        <dbReference type="Proteomes" id="UP001595722"/>
    </source>
</evidence>
<evidence type="ECO:0000256" key="1">
    <source>
        <dbReference type="SAM" id="Phobius"/>
    </source>
</evidence>
<dbReference type="SUPFAM" id="SSF53474">
    <property type="entry name" value="alpha/beta-Hydrolases"/>
    <property type="match status" value="1"/>
</dbReference>
<evidence type="ECO:0000313" key="3">
    <source>
        <dbReference type="EMBL" id="MFC3680783.1"/>
    </source>
</evidence>
<keyword evidence="3" id="KW-0645">Protease</keyword>
<reference evidence="4" key="1">
    <citation type="journal article" date="2019" name="Int. J. Syst. Evol. Microbiol.">
        <title>The Global Catalogue of Microorganisms (GCM) 10K type strain sequencing project: providing services to taxonomists for standard genome sequencing and annotation.</title>
        <authorList>
            <consortium name="The Broad Institute Genomics Platform"/>
            <consortium name="The Broad Institute Genome Sequencing Center for Infectious Disease"/>
            <person name="Wu L."/>
            <person name="Ma J."/>
        </authorList>
    </citation>
    <scope>NUCLEOTIDE SEQUENCE [LARGE SCALE GENOMIC DNA]</scope>
    <source>
        <strain evidence="4">KCTC 42424</strain>
    </source>
</reference>
<accession>A0ABV7VUW2</accession>
<dbReference type="Proteomes" id="UP001595722">
    <property type="component" value="Unassembled WGS sequence"/>
</dbReference>
<sequence length="288" mass="32642">MSQHEITQHPLTTAAGHTIVARSFSVAATEPANKGVCVIAPATGVAQYLYDDFAVWLTQQGYQVVTFDYDGIGLSVDRHVKYSRSDKLSWAKYDCPAVLDFVKQHYPQQPITWIGHSVGAHMLGFMDDTSAIDHAITVGAGTGTWWYNAAPTKRVAWFLWYFLVPATVPLLGYFPGDKLKIMCNLPKGVIMQWRRWCLKKEYAIGYEGDWLRQRFAAVTTPITALAFTDDDMMSMKNVKMLHSFFCNAPQQLVTISPADVNQKRIGHIGWHKKRYQQLWQQYFLPALG</sequence>
<keyword evidence="1" id="KW-1133">Transmembrane helix</keyword>
<dbReference type="Pfam" id="PF12146">
    <property type="entry name" value="Hydrolase_4"/>
    <property type="match status" value="1"/>
</dbReference>
<evidence type="ECO:0000259" key="2">
    <source>
        <dbReference type="Pfam" id="PF12146"/>
    </source>
</evidence>
<dbReference type="InterPro" id="IPR029058">
    <property type="entry name" value="AB_hydrolase_fold"/>
</dbReference>
<dbReference type="Gene3D" id="3.40.50.1820">
    <property type="entry name" value="alpha/beta hydrolase"/>
    <property type="match status" value="1"/>
</dbReference>
<organism evidence="3 4">
    <name type="scientific">Bacterioplanoides pacificum</name>
    <dbReference type="NCBI Taxonomy" id="1171596"/>
    <lineage>
        <taxon>Bacteria</taxon>
        <taxon>Pseudomonadati</taxon>
        <taxon>Pseudomonadota</taxon>
        <taxon>Gammaproteobacteria</taxon>
        <taxon>Oceanospirillales</taxon>
        <taxon>Oceanospirillaceae</taxon>
        <taxon>Bacterioplanoides</taxon>
    </lineage>
</organism>
<dbReference type="RefSeq" id="WP_376866882.1">
    <property type="nucleotide sequence ID" value="NZ_JBHRYB010000013.1"/>
</dbReference>
<feature type="transmembrane region" description="Helical" evidence="1">
    <location>
        <begin position="155"/>
        <end position="174"/>
    </location>
</feature>
<keyword evidence="4" id="KW-1185">Reference proteome</keyword>
<keyword evidence="3" id="KW-0031">Aminopeptidase</keyword>
<protein>
    <submittedName>
        <fullName evidence="3">Serine aminopeptidase domain-containing protein</fullName>
    </submittedName>
</protein>
<keyword evidence="3" id="KW-0378">Hydrolase</keyword>
<dbReference type="GO" id="GO:0004177">
    <property type="term" value="F:aminopeptidase activity"/>
    <property type="evidence" value="ECO:0007669"/>
    <property type="project" value="UniProtKB-KW"/>
</dbReference>
<keyword evidence="1" id="KW-0472">Membrane</keyword>